<feature type="non-terminal residue" evidence="5">
    <location>
        <position position="228"/>
    </location>
</feature>
<keyword evidence="1" id="KW-0433">Leucine-rich repeat</keyword>
<proteinExistence type="predicted"/>
<protein>
    <submittedName>
        <fullName evidence="5">Chondroadherin-like</fullName>
    </submittedName>
</protein>
<evidence type="ECO:0000313" key="6">
    <source>
        <dbReference type="Proteomes" id="UP000053605"/>
    </source>
</evidence>
<keyword evidence="2" id="KW-0732">Signal</keyword>
<dbReference type="GO" id="GO:0031012">
    <property type="term" value="C:extracellular matrix"/>
    <property type="evidence" value="ECO:0007669"/>
    <property type="project" value="TreeGrafter"/>
</dbReference>
<keyword evidence="3" id="KW-0677">Repeat</keyword>
<gene>
    <name evidence="5" type="ORF">N306_07373</name>
</gene>
<evidence type="ECO:0000256" key="4">
    <source>
        <dbReference type="SAM" id="MobiDB-lite"/>
    </source>
</evidence>
<dbReference type="PANTHER" id="PTHR24373">
    <property type="entry name" value="SLIT RELATED LEUCINE-RICH REPEAT NEURONAL PROTEIN"/>
    <property type="match status" value="1"/>
</dbReference>
<reference evidence="5 6" key="1">
    <citation type="submission" date="2014-04" db="EMBL/GenBank/DDBJ databases">
        <title>Genome evolution of avian class.</title>
        <authorList>
            <person name="Zhang G."/>
            <person name="Li C."/>
        </authorList>
    </citation>
    <scope>NUCLEOTIDE SEQUENCE [LARGE SCALE GENOMIC DNA]</scope>
    <source>
        <strain evidence="5">BGI_N306</strain>
    </source>
</reference>
<dbReference type="PROSITE" id="PS51450">
    <property type="entry name" value="LRR"/>
    <property type="match status" value="1"/>
</dbReference>
<dbReference type="EMBL" id="KK734814">
    <property type="protein sequence ID" value="KFR11020.1"/>
    <property type="molecule type" value="Genomic_DNA"/>
</dbReference>
<dbReference type="Gene3D" id="3.80.10.10">
    <property type="entry name" value="Ribonuclease Inhibitor"/>
    <property type="match status" value="1"/>
</dbReference>
<organism evidence="5 6">
    <name type="scientific">Opisthocomus hoazin</name>
    <name type="common">Hoatzin</name>
    <name type="synonym">Phasianus hoazin</name>
    <dbReference type="NCBI Taxonomy" id="30419"/>
    <lineage>
        <taxon>Eukaryota</taxon>
        <taxon>Metazoa</taxon>
        <taxon>Chordata</taxon>
        <taxon>Craniata</taxon>
        <taxon>Vertebrata</taxon>
        <taxon>Euteleostomi</taxon>
        <taxon>Archelosauria</taxon>
        <taxon>Archosauria</taxon>
        <taxon>Dinosauria</taxon>
        <taxon>Saurischia</taxon>
        <taxon>Theropoda</taxon>
        <taxon>Coelurosauria</taxon>
        <taxon>Aves</taxon>
        <taxon>Neognathae</taxon>
        <taxon>Neoaves</taxon>
        <taxon>Opisthocomiformes</taxon>
        <taxon>Opisthocomidae</taxon>
        <taxon>Opisthocomus</taxon>
    </lineage>
</organism>
<dbReference type="GO" id="GO:0005615">
    <property type="term" value="C:extracellular space"/>
    <property type="evidence" value="ECO:0007669"/>
    <property type="project" value="TreeGrafter"/>
</dbReference>
<evidence type="ECO:0000313" key="5">
    <source>
        <dbReference type="EMBL" id="KFR11020.1"/>
    </source>
</evidence>
<dbReference type="InterPro" id="IPR001611">
    <property type="entry name" value="Leu-rich_rpt"/>
</dbReference>
<dbReference type="InterPro" id="IPR003591">
    <property type="entry name" value="Leu-rich_rpt_typical-subtyp"/>
</dbReference>
<evidence type="ECO:0000256" key="2">
    <source>
        <dbReference type="ARBA" id="ARBA00022729"/>
    </source>
</evidence>
<dbReference type="Proteomes" id="UP000053605">
    <property type="component" value="Unassembled WGS sequence"/>
</dbReference>
<name>A0A091W7E9_OPIHO</name>
<feature type="region of interest" description="Disordered" evidence="4">
    <location>
        <begin position="196"/>
        <end position="228"/>
    </location>
</feature>
<dbReference type="InterPro" id="IPR032675">
    <property type="entry name" value="LRR_dom_sf"/>
</dbReference>
<evidence type="ECO:0000256" key="1">
    <source>
        <dbReference type="ARBA" id="ARBA00022614"/>
    </source>
</evidence>
<dbReference type="STRING" id="30419.A0A091W7E9"/>
<accession>A0A091W7E9</accession>
<dbReference type="PANTHER" id="PTHR24373:SF398">
    <property type="entry name" value="LEUCINE-RICH REPEAT-CONTAINING G-PROTEIN COUPLED RECEPTOR 6"/>
    <property type="match status" value="1"/>
</dbReference>
<dbReference type="AlphaFoldDB" id="A0A091W7E9"/>
<keyword evidence="6" id="KW-1185">Reference proteome</keyword>
<dbReference type="InterPro" id="IPR050328">
    <property type="entry name" value="Dev_Immune_Receptor"/>
</dbReference>
<feature type="non-terminal residue" evidence="5">
    <location>
        <position position="1"/>
    </location>
</feature>
<sequence>QHNSMGELAEGDLAGAGGLRWLYLAGNTIGRIAPAALAPAKMLEKQNLEGNLLTEVPTASLRGLPALSELKLSRNPIKRLRDSAFLPVASSLQHLYLDNMGLQQISPSAFAGLGPKIRSLHLESNKMSNVPDMSNFTGLEILNLRDVPFHCDCQLLPLHRWIDKLTLCIGAPCGSPAEARGLKVKLSTTFQTCAGWGRGKAGGASPDKTKAASKPSKRSGKSPARGFQ</sequence>
<dbReference type="SUPFAM" id="SSF52058">
    <property type="entry name" value="L domain-like"/>
    <property type="match status" value="1"/>
</dbReference>
<dbReference type="Pfam" id="PF13855">
    <property type="entry name" value="LRR_8"/>
    <property type="match status" value="1"/>
</dbReference>
<dbReference type="SMART" id="SM00369">
    <property type="entry name" value="LRR_TYP"/>
    <property type="match status" value="3"/>
</dbReference>
<evidence type="ECO:0000256" key="3">
    <source>
        <dbReference type="ARBA" id="ARBA00022737"/>
    </source>
</evidence>
<dbReference type="PhylomeDB" id="A0A091W7E9"/>